<gene>
    <name evidence="1" type="ORF">HUT08_11895</name>
</gene>
<keyword evidence="2" id="KW-1185">Reference proteome</keyword>
<proteinExistence type="predicted"/>
<protein>
    <submittedName>
        <fullName evidence="1">Uncharacterized protein</fullName>
    </submittedName>
</protein>
<organism evidence="1 2">
    <name type="scientific">Streptomyces buecherae</name>
    <dbReference type="NCBI Taxonomy" id="2763006"/>
    <lineage>
        <taxon>Bacteria</taxon>
        <taxon>Bacillati</taxon>
        <taxon>Actinomycetota</taxon>
        <taxon>Actinomycetes</taxon>
        <taxon>Kitasatosporales</taxon>
        <taxon>Streptomycetaceae</taxon>
        <taxon>Streptomyces</taxon>
    </lineage>
</organism>
<name>A0A7H8N6Q6_9ACTN</name>
<evidence type="ECO:0000313" key="2">
    <source>
        <dbReference type="Proteomes" id="UP000509303"/>
    </source>
</evidence>
<dbReference type="Proteomes" id="UP000509303">
    <property type="component" value="Chromosome"/>
</dbReference>
<dbReference type="AlphaFoldDB" id="A0A7H8N6Q6"/>
<reference evidence="1 2" key="1">
    <citation type="submission" date="2020-06" db="EMBL/GenBank/DDBJ databases">
        <title>Genome mining for natural products.</title>
        <authorList>
            <person name="Zhang B."/>
            <person name="Shi J."/>
            <person name="Ge H."/>
        </authorList>
    </citation>
    <scope>NUCLEOTIDE SEQUENCE [LARGE SCALE GENOMIC DNA]</scope>
    <source>
        <strain evidence="1 2">NA00687</strain>
    </source>
</reference>
<evidence type="ECO:0000313" key="1">
    <source>
        <dbReference type="EMBL" id="QKW50125.1"/>
    </source>
</evidence>
<dbReference type="RefSeq" id="WP_176161860.1">
    <property type="nucleotide sequence ID" value="NZ_CP054929.1"/>
</dbReference>
<dbReference type="EMBL" id="CP054929">
    <property type="protein sequence ID" value="QKW50125.1"/>
    <property type="molecule type" value="Genomic_DNA"/>
</dbReference>
<sequence length="126" mass="13341">MRHVLGTVAVLAAAAGIVLAARPGVPEGPRSRPSPTDAPVSYARCVEIASEIEYGSEWRPHEAADEQRLVAEVRDYAVPSECADVVRELAPTPAVERPAEAYACLTRATAAPTCPPASVRRPTPDN</sequence>
<accession>A0A7H8N6Q6</accession>